<feature type="region of interest" description="Disordered" evidence="1">
    <location>
        <begin position="23"/>
        <end position="60"/>
    </location>
</feature>
<accession>A0A418WSX4</accession>
<protein>
    <submittedName>
        <fullName evidence="3">Uncharacterized protein</fullName>
    </submittedName>
</protein>
<keyword evidence="4" id="KW-1185">Reference proteome</keyword>
<dbReference type="RefSeq" id="WP_119761150.1">
    <property type="nucleotide sequence ID" value="NZ_QYUM01000002.1"/>
</dbReference>
<proteinExistence type="predicted"/>
<reference evidence="3 4" key="1">
    <citation type="submission" date="2018-09" db="EMBL/GenBank/DDBJ databases">
        <authorList>
            <person name="Zhu H."/>
        </authorList>
    </citation>
    <scope>NUCLEOTIDE SEQUENCE [LARGE SCALE GENOMIC DNA]</scope>
    <source>
        <strain evidence="3 4">K2R01-6</strain>
    </source>
</reference>
<sequence>MRRSVLGPVLGLLMLPAACVAPKAPPPAPPPAPVAPPPAPPPAPLSSDWRDWPVTGGDWSYRPGAGGSSATFGRLGATPELSVQCDRATRRITLARAGVLVPGKSARLTLRATEGATTYAVSDAGGAPPRVAATVAASDPFLDKIAFSRGRVLVQLDGAQDIVVPNWAEFARVVEDCRG</sequence>
<dbReference type="OrthoDB" id="7629232at2"/>
<evidence type="ECO:0000256" key="2">
    <source>
        <dbReference type="SAM" id="SignalP"/>
    </source>
</evidence>
<keyword evidence="2" id="KW-0732">Signal</keyword>
<gene>
    <name evidence="3" type="ORF">D3876_07300</name>
</gene>
<name>A0A418WSX4_9SPHN</name>
<organism evidence="3 4">
    <name type="scientific">Sphingomonas cavernae</name>
    <dbReference type="NCBI Taxonomy" id="2320861"/>
    <lineage>
        <taxon>Bacteria</taxon>
        <taxon>Pseudomonadati</taxon>
        <taxon>Pseudomonadota</taxon>
        <taxon>Alphaproteobacteria</taxon>
        <taxon>Sphingomonadales</taxon>
        <taxon>Sphingomonadaceae</taxon>
        <taxon>Sphingomonas</taxon>
    </lineage>
</organism>
<feature type="compositionally biased region" description="Pro residues" evidence="1">
    <location>
        <begin position="23"/>
        <end position="44"/>
    </location>
</feature>
<feature type="chain" id="PRO_5019135088" evidence="2">
    <location>
        <begin position="21"/>
        <end position="179"/>
    </location>
</feature>
<evidence type="ECO:0000256" key="1">
    <source>
        <dbReference type="SAM" id="MobiDB-lite"/>
    </source>
</evidence>
<dbReference type="EMBL" id="QYUM01000002">
    <property type="protein sequence ID" value="RJF94307.1"/>
    <property type="molecule type" value="Genomic_DNA"/>
</dbReference>
<evidence type="ECO:0000313" key="3">
    <source>
        <dbReference type="EMBL" id="RJF94307.1"/>
    </source>
</evidence>
<feature type="signal peptide" evidence="2">
    <location>
        <begin position="1"/>
        <end position="20"/>
    </location>
</feature>
<comment type="caution">
    <text evidence="3">The sequence shown here is derived from an EMBL/GenBank/DDBJ whole genome shotgun (WGS) entry which is preliminary data.</text>
</comment>
<dbReference type="AlphaFoldDB" id="A0A418WSX4"/>
<evidence type="ECO:0000313" key="4">
    <source>
        <dbReference type="Proteomes" id="UP000286100"/>
    </source>
</evidence>
<dbReference type="Proteomes" id="UP000286100">
    <property type="component" value="Unassembled WGS sequence"/>
</dbReference>